<dbReference type="Proteomes" id="UP000028864">
    <property type="component" value="Unassembled WGS sequence"/>
</dbReference>
<dbReference type="GO" id="GO:0016740">
    <property type="term" value="F:transferase activity"/>
    <property type="evidence" value="ECO:0007669"/>
    <property type="project" value="UniProtKB-KW"/>
</dbReference>
<sequence length="297" mass="31711">MPGRGVAMRTAVITTVHGRGAHLQRQRAGLVAGSVRPDLQVVVAMDDPDVHSRLVDAALPTAVVECAVGMDGLPLAQARNAGATVALANGAQLLIFLDVDCIPATTMVQRYRDVGGTPSHRDALLCGPVAYLPPPGPAGYPATGLDRLADPHPARPAPQPDTVLPGSDHRLFWSLSFAVTAPTWHATGGFCEEYCGYGGEDTDFAQTAAALDVPLRWVGGAEAFHQHHHVSDPPVEHVRDIVRNARIFRRRWGWLPMGGWLDQFEARGLITMDAAGYPQLTGDESCLVRSTMGTPAK</sequence>
<keyword evidence="1" id="KW-0808">Transferase</keyword>
<dbReference type="InterPro" id="IPR029044">
    <property type="entry name" value="Nucleotide-diphossugar_trans"/>
</dbReference>
<accession>A0AAV2WGM4</accession>
<name>A0AAV2WGM4_MYCNE</name>
<reference evidence="1" key="1">
    <citation type="submission" date="2014-05" db="EMBL/GenBank/DDBJ databases">
        <authorList>
            <person name="Urmite Genomes"/>
        </authorList>
    </citation>
    <scope>NUCLEOTIDE SEQUENCE</scope>
    <source>
        <strain evidence="1">DSM 44074</strain>
    </source>
</reference>
<dbReference type="Gene3D" id="3.90.550.10">
    <property type="entry name" value="Spore Coat Polysaccharide Biosynthesis Protein SpsA, Chain A"/>
    <property type="match status" value="1"/>
</dbReference>
<evidence type="ECO:0000313" key="1">
    <source>
        <dbReference type="EMBL" id="CDQ43424.1"/>
    </source>
</evidence>
<organism evidence="1 2">
    <name type="scientific">Mycolicibacterium neoaurum</name>
    <name type="common">Mycobacterium neoaurum</name>
    <dbReference type="NCBI Taxonomy" id="1795"/>
    <lineage>
        <taxon>Bacteria</taxon>
        <taxon>Bacillati</taxon>
        <taxon>Actinomycetota</taxon>
        <taxon>Actinomycetes</taxon>
        <taxon>Mycobacteriales</taxon>
        <taxon>Mycobacteriaceae</taxon>
        <taxon>Mycolicibacterium</taxon>
    </lineage>
</organism>
<evidence type="ECO:0000313" key="2">
    <source>
        <dbReference type="Proteomes" id="UP000028864"/>
    </source>
</evidence>
<protein>
    <submittedName>
        <fullName evidence="1">Sugar transferase</fullName>
    </submittedName>
</protein>
<dbReference type="SUPFAM" id="SSF53448">
    <property type="entry name" value="Nucleotide-diphospho-sugar transferases"/>
    <property type="match status" value="1"/>
</dbReference>
<gene>
    <name evidence="1" type="ORF">BN1047_01290</name>
</gene>
<reference evidence="1" key="2">
    <citation type="submission" date="2015-09" db="EMBL/GenBank/DDBJ databases">
        <title>Draft genome sequence of Mycobacterium neoaurum DSM 44074.</title>
        <authorList>
            <person name="Croce O."/>
            <person name="Robert C."/>
            <person name="Raoult D."/>
            <person name="Drancourt M."/>
        </authorList>
    </citation>
    <scope>NUCLEOTIDE SEQUENCE</scope>
    <source>
        <strain evidence="1">DSM 44074</strain>
    </source>
</reference>
<proteinExistence type="predicted"/>
<dbReference type="AlphaFoldDB" id="A0AAV2WGM4"/>
<dbReference type="EMBL" id="LK021337">
    <property type="protein sequence ID" value="CDQ43424.1"/>
    <property type="molecule type" value="Genomic_DNA"/>
</dbReference>